<evidence type="ECO:0000256" key="2">
    <source>
        <dbReference type="ARBA" id="ARBA00023002"/>
    </source>
</evidence>
<sequence length="483" mass="50592">MPSPVDRDWRLLVGGELRAAEGGRTYPVSDPSTGEHLADAPDATAGDVDAAVRAAAAAFPAWRATSAPERGEVVGRLAAVLLDHEDELAELDARGLGSPVRSMLADVRRAAESLRLFAGWALDLRGETIPASADNLHYTVREPWGVVARILPFNHPLMFAAGKIAAPPVAGNTVVLKPAHQTPLSALRLGELFRGVLPPGVLGVVTGRGPETGEALVRHPTVRRIAFIGSERTGRAIQGAAAAVGVKQVTLELGGKNAMVVFPDTDLDRAADGAVDGMNLVASTGQSCGSTSRLLVHEDVAEAFVERVAQRLRTLRVGPATDPATDVGPLVSTEQADRVLRHVATAEAEGARVVVGGRAPASLAGGHYVEPTLVVDVQPEMALAREEVFGPVLSVLTFRTEDEAVAVANGVEYGLTAAVWTRDVSRAHRMAAALDAGFVWVNGTSRHFPGVPYGGTKASGLGREESLEELLGFTQTKAVSVIL</sequence>
<keyword evidence="7" id="KW-1185">Reference proteome</keyword>
<name>A0A2N3YF74_9MICO</name>
<evidence type="ECO:0000259" key="5">
    <source>
        <dbReference type="Pfam" id="PF00171"/>
    </source>
</evidence>
<dbReference type="InterPro" id="IPR015590">
    <property type="entry name" value="Aldehyde_DH_dom"/>
</dbReference>
<protein>
    <submittedName>
        <fullName evidence="6">2-formylbenzoate dehydrogenase</fullName>
    </submittedName>
</protein>
<dbReference type="AlphaFoldDB" id="A0A2N3YF74"/>
<proteinExistence type="inferred from homology"/>
<feature type="domain" description="Aldehyde dehydrogenase" evidence="5">
    <location>
        <begin position="21"/>
        <end position="479"/>
    </location>
</feature>
<accession>A0A2N3YF74</accession>
<dbReference type="Gene3D" id="3.40.605.10">
    <property type="entry name" value="Aldehyde Dehydrogenase, Chain A, domain 1"/>
    <property type="match status" value="1"/>
</dbReference>
<dbReference type="InterPro" id="IPR029510">
    <property type="entry name" value="Ald_DH_CS_GLU"/>
</dbReference>
<dbReference type="InterPro" id="IPR016163">
    <property type="entry name" value="Ald_DH_C"/>
</dbReference>
<dbReference type="SUPFAM" id="SSF53720">
    <property type="entry name" value="ALDH-like"/>
    <property type="match status" value="1"/>
</dbReference>
<dbReference type="GO" id="GO:0016620">
    <property type="term" value="F:oxidoreductase activity, acting on the aldehyde or oxo group of donors, NAD or NADP as acceptor"/>
    <property type="evidence" value="ECO:0007669"/>
    <property type="project" value="InterPro"/>
</dbReference>
<dbReference type="Pfam" id="PF00171">
    <property type="entry name" value="Aldedh"/>
    <property type="match status" value="1"/>
</dbReference>
<dbReference type="InterPro" id="IPR016162">
    <property type="entry name" value="Ald_DH_N"/>
</dbReference>
<dbReference type="FunFam" id="3.40.605.10:FF:000007">
    <property type="entry name" value="NAD/NADP-dependent betaine aldehyde dehydrogenase"/>
    <property type="match status" value="1"/>
</dbReference>
<comment type="caution">
    <text evidence="6">The sequence shown here is derived from an EMBL/GenBank/DDBJ whole genome shotgun (WGS) entry which is preliminary data.</text>
</comment>
<dbReference type="FunFam" id="3.40.309.10:FF:000012">
    <property type="entry name" value="Betaine aldehyde dehydrogenase"/>
    <property type="match status" value="1"/>
</dbReference>
<dbReference type="PROSITE" id="PS00687">
    <property type="entry name" value="ALDEHYDE_DEHYDR_GLU"/>
    <property type="match status" value="1"/>
</dbReference>
<feature type="active site" evidence="3">
    <location>
        <position position="252"/>
    </location>
</feature>
<reference evidence="6 7" key="1">
    <citation type="submission" date="2017-12" db="EMBL/GenBank/DDBJ databases">
        <title>Sequencing the genomes of 1000 Actinobacteria strains.</title>
        <authorList>
            <person name="Klenk H.-P."/>
        </authorList>
    </citation>
    <scope>NUCLEOTIDE SEQUENCE [LARGE SCALE GENOMIC DNA]</scope>
    <source>
        <strain evidence="6 7">DSM 12806</strain>
    </source>
</reference>
<keyword evidence="2 4" id="KW-0560">Oxidoreductase</keyword>
<evidence type="ECO:0000313" key="6">
    <source>
        <dbReference type="EMBL" id="PKW25491.1"/>
    </source>
</evidence>
<gene>
    <name evidence="6" type="ORF">ATL31_0283</name>
</gene>
<dbReference type="Gene3D" id="3.40.309.10">
    <property type="entry name" value="Aldehyde Dehydrogenase, Chain A, domain 2"/>
    <property type="match status" value="1"/>
</dbReference>
<evidence type="ECO:0000256" key="1">
    <source>
        <dbReference type="ARBA" id="ARBA00009986"/>
    </source>
</evidence>
<evidence type="ECO:0000256" key="3">
    <source>
        <dbReference type="PROSITE-ProRule" id="PRU10007"/>
    </source>
</evidence>
<organism evidence="6 7">
    <name type="scientific">Phycicoccus duodecadis</name>
    <dbReference type="NCBI Taxonomy" id="173053"/>
    <lineage>
        <taxon>Bacteria</taxon>
        <taxon>Bacillati</taxon>
        <taxon>Actinomycetota</taxon>
        <taxon>Actinomycetes</taxon>
        <taxon>Micrococcales</taxon>
        <taxon>Intrasporangiaceae</taxon>
        <taxon>Phycicoccus</taxon>
    </lineage>
</organism>
<evidence type="ECO:0000256" key="4">
    <source>
        <dbReference type="RuleBase" id="RU003345"/>
    </source>
</evidence>
<dbReference type="EMBL" id="PJNE01000001">
    <property type="protein sequence ID" value="PKW25491.1"/>
    <property type="molecule type" value="Genomic_DNA"/>
</dbReference>
<dbReference type="RefSeq" id="WP_101394196.1">
    <property type="nucleotide sequence ID" value="NZ_PJNE01000001.1"/>
</dbReference>
<dbReference type="PANTHER" id="PTHR11699">
    <property type="entry name" value="ALDEHYDE DEHYDROGENASE-RELATED"/>
    <property type="match status" value="1"/>
</dbReference>
<comment type="similarity">
    <text evidence="1 4">Belongs to the aldehyde dehydrogenase family.</text>
</comment>
<dbReference type="Proteomes" id="UP000233781">
    <property type="component" value="Unassembled WGS sequence"/>
</dbReference>
<evidence type="ECO:0000313" key="7">
    <source>
        <dbReference type="Proteomes" id="UP000233781"/>
    </source>
</evidence>
<dbReference type="InterPro" id="IPR016161">
    <property type="entry name" value="Ald_DH/histidinol_DH"/>
</dbReference>
<dbReference type="OrthoDB" id="6882680at2"/>